<keyword evidence="5" id="KW-1185">Reference proteome</keyword>
<feature type="transmembrane region" description="Helical" evidence="2">
    <location>
        <begin position="12"/>
        <end position="33"/>
    </location>
</feature>
<name>A0A917RCE4_9NOCA</name>
<dbReference type="RefSeq" id="WP_062997232.1">
    <property type="nucleotide sequence ID" value="NZ_BMMH01000002.1"/>
</dbReference>
<reference evidence="4" key="1">
    <citation type="journal article" date="2014" name="Int. J. Syst. Evol. Microbiol.">
        <title>Complete genome sequence of Corynebacterium casei LMG S-19264T (=DSM 44701T), isolated from a smear-ripened cheese.</title>
        <authorList>
            <consortium name="US DOE Joint Genome Institute (JGI-PGF)"/>
            <person name="Walter F."/>
            <person name="Albersmeier A."/>
            <person name="Kalinowski J."/>
            <person name="Ruckert C."/>
        </authorList>
    </citation>
    <scope>NUCLEOTIDE SEQUENCE</scope>
    <source>
        <strain evidence="4">CGMCC 4.3508</strain>
    </source>
</reference>
<evidence type="ECO:0000256" key="2">
    <source>
        <dbReference type="SAM" id="Phobius"/>
    </source>
</evidence>
<feature type="domain" description="EamA" evidence="3">
    <location>
        <begin position="11"/>
        <end position="141"/>
    </location>
</feature>
<keyword evidence="2" id="KW-0812">Transmembrane</keyword>
<evidence type="ECO:0000256" key="1">
    <source>
        <dbReference type="ARBA" id="ARBA00007362"/>
    </source>
</evidence>
<evidence type="ECO:0000313" key="5">
    <source>
        <dbReference type="Proteomes" id="UP000638263"/>
    </source>
</evidence>
<dbReference type="SUPFAM" id="SSF103481">
    <property type="entry name" value="Multidrug resistance efflux transporter EmrE"/>
    <property type="match status" value="2"/>
</dbReference>
<dbReference type="PANTHER" id="PTHR12715">
    <property type="entry name" value="TRANSPORTER, DRUG/METABOLITE EXPORTER FAMILY"/>
    <property type="match status" value="1"/>
</dbReference>
<dbReference type="Pfam" id="PF00892">
    <property type="entry name" value="EamA"/>
    <property type="match status" value="2"/>
</dbReference>
<feature type="transmembrane region" description="Helical" evidence="2">
    <location>
        <begin position="39"/>
        <end position="60"/>
    </location>
</feature>
<dbReference type="EMBL" id="BMMH01000002">
    <property type="protein sequence ID" value="GGK99426.1"/>
    <property type="molecule type" value="Genomic_DNA"/>
</dbReference>
<protein>
    <submittedName>
        <fullName evidence="4">Membrane protein</fullName>
    </submittedName>
</protein>
<feature type="domain" description="EamA" evidence="3">
    <location>
        <begin position="153"/>
        <end position="286"/>
    </location>
</feature>
<feature type="transmembrane region" description="Helical" evidence="2">
    <location>
        <begin position="182"/>
        <end position="205"/>
    </location>
</feature>
<proteinExistence type="inferred from homology"/>
<feature type="transmembrane region" description="Helical" evidence="2">
    <location>
        <begin position="127"/>
        <end position="144"/>
    </location>
</feature>
<accession>A0A917RCE4</accession>
<evidence type="ECO:0000259" key="3">
    <source>
        <dbReference type="Pfam" id="PF00892"/>
    </source>
</evidence>
<comment type="similarity">
    <text evidence="1">Belongs to the EamA transporter family.</text>
</comment>
<dbReference type="InterPro" id="IPR037185">
    <property type="entry name" value="EmrE-like"/>
</dbReference>
<keyword evidence="2" id="KW-0472">Membrane</keyword>
<evidence type="ECO:0000313" key="4">
    <source>
        <dbReference type="EMBL" id="GGK99426.1"/>
    </source>
</evidence>
<reference evidence="4" key="2">
    <citation type="submission" date="2020-09" db="EMBL/GenBank/DDBJ databases">
        <authorList>
            <person name="Sun Q."/>
            <person name="Zhou Y."/>
        </authorList>
    </citation>
    <scope>NUCLEOTIDE SEQUENCE</scope>
    <source>
        <strain evidence="4">CGMCC 4.3508</strain>
    </source>
</reference>
<dbReference type="GO" id="GO:0016020">
    <property type="term" value="C:membrane"/>
    <property type="evidence" value="ECO:0007669"/>
    <property type="project" value="InterPro"/>
</dbReference>
<dbReference type="InterPro" id="IPR000620">
    <property type="entry name" value="EamA_dom"/>
</dbReference>
<feature type="transmembrane region" description="Helical" evidence="2">
    <location>
        <begin position="217"/>
        <end position="238"/>
    </location>
</feature>
<gene>
    <name evidence="4" type="ORF">GCM10011588_12580</name>
</gene>
<dbReference type="Proteomes" id="UP000638263">
    <property type="component" value="Unassembled WGS sequence"/>
</dbReference>
<dbReference type="InterPro" id="IPR052756">
    <property type="entry name" value="Alkyne_AA_exporter"/>
</dbReference>
<feature type="transmembrane region" description="Helical" evidence="2">
    <location>
        <begin position="72"/>
        <end position="91"/>
    </location>
</feature>
<feature type="transmembrane region" description="Helical" evidence="2">
    <location>
        <begin position="150"/>
        <end position="170"/>
    </location>
</feature>
<sequence>MTDLPSGRGRALLAAVVTVVLWASAFVFIRTAGADFSPGALALGRLFSASVVLVTILLVTGTGLPPRSAFRGILVSGVLWFGIYMVALNWAEQHIDAGTAALVINTGPVMIALLGGLFLGEGFPKQLMAGIAVAFAGAVVVGLAGSAGAATVLGVLLCVVAAVAWAVAVLAQKPALAQGSALQVTTGGCVVGTIACLPFTGQLIGEAMAAPLPATLSLVYLGVFPTAVAFTTWAYALARMTAGQVGATTYAVPSLVIVMSWLVIGEVPGPLTLTGGALCLTGVAITRWRPRFRKSASPAPGRDLSADSA</sequence>
<feature type="transmembrane region" description="Helical" evidence="2">
    <location>
        <begin position="245"/>
        <end position="264"/>
    </location>
</feature>
<comment type="caution">
    <text evidence="4">The sequence shown here is derived from an EMBL/GenBank/DDBJ whole genome shotgun (WGS) entry which is preliminary data.</text>
</comment>
<dbReference type="PANTHER" id="PTHR12715:SF4">
    <property type="entry name" value="EAMA DOMAIN-CONTAINING PROTEIN"/>
    <property type="match status" value="1"/>
</dbReference>
<feature type="transmembrane region" description="Helical" evidence="2">
    <location>
        <begin position="97"/>
        <end position="120"/>
    </location>
</feature>
<dbReference type="AlphaFoldDB" id="A0A917RCE4"/>
<organism evidence="4 5">
    <name type="scientific">Nocardia jinanensis</name>
    <dbReference type="NCBI Taxonomy" id="382504"/>
    <lineage>
        <taxon>Bacteria</taxon>
        <taxon>Bacillati</taxon>
        <taxon>Actinomycetota</taxon>
        <taxon>Actinomycetes</taxon>
        <taxon>Mycobacteriales</taxon>
        <taxon>Nocardiaceae</taxon>
        <taxon>Nocardia</taxon>
    </lineage>
</organism>
<keyword evidence="2" id="KW-1133">Transmembrane helix</keyword>
<feature type="transmembrane region" description="Helical" evidence="2">
    <location>
        <begin position="270"/>
        <end position="288"/>
    </location>
</feature>